<reference evidence="2 3" key="1">
    <citation type="submission" date="2016-11" db="EMBL/GenBank/DDBJ databases">
        <title>Sphingorhabdus sp. LPB0140, isolated from marine environment.</title>
        <authorList>
            <person name="Kim E."/>
            <person name="Yi H."/>
        </authorList>
    </citation>
    <scope>NUCLEOTIDE SEQUENCE [LARGE SCALE GENOMIC DNA]</scope>
    <source>
        <strain evidence="2 3">LPB0140</strain>
    </source>
</reference>
<dbReference type="EMBL" id="CP018154">
    <property type="protein sequence ID" value="APG62749.1"/>
    <property type="molecule type" value="Genomic_DNA"/>
</dbReference>
<dbReference type="RefSeq" id="WP_418346530.1">
    <property type="nucleotide sequence ID" value="NZ_CP018154.1"/>
</dbReference>
<dbReference type="AlphaFoldDB" id="A0A1L3JCC7"/>
<proteinExistence type="predicted"/>
<organism evidence="2 3">
    <name type="scientific">Sphingorhabdus lutea</name>
    <dbReference type="NCBI Taxonomy" id="1913578"/>
    <lineage>
        <taxon>Bacteria</taxon>
        <taxon>Pseudomonadati</taxon>
        <taxon>Pseudomonadota</taxon>
        <taxon>Alphaproteobacteria</taxon>
        <taxon>Sphingomonadales</taxon>
        <taxon>Sphingomonadaceae</taxon>
        <taxon>Sphingorhabdus</taxon>
    </lineage>
</organism>
<evidence type="ECO:0000313" key="3">
    <source>
        <dbReference type="Proteomes" id="UP000242561"/>
    </source>
</evidence>
<evidence type="ECO:0000256" key="1">
    <source>
        <dbReference type="SAM" id="MobiDB-lite"/>
    </source>
</evidence>
<feature type="region of interest" description="Disordered" evidence="1">
    <location>
        <begin position="61"/>
        <end position="80"/>
    </location>
</feature>
<name>A0A1L3JCC7_9SPHN</name>
<protein>
    <submittedName>
        <fullName evidence="2">Uncharacterized protein</fullName>
    </submittedName>
</protein>
<accession>A0A1L3JCC7</accession>
<gene>
    <name evidence="2" type="ORF">LPB140_08050</name>
</gene>
<evidence type="ECO:0000313" key="2">
    <source>
        <dbReference type="EMBL" id="APG62749.1"/>
    </source>
</evidence>
<dbReference type="KEGG" id="sphl:LPB140_08050"/>
<dbReference type="STRING" id="1913578.LPB140_08050"/>
<dbReference type="Proteomes" id="UP000242561">
    <property type="component" value="Chromosome"/>
</dbReference>
<keyword evidence="3" id="KW-1185">Reference proteome</keyword>
<sequence length="80" mass="9261">MTFPILQLKRHPHENGDPETLVVFHWIPAFAGMTKRDAGITRILRWIPAFAGMTKRGAAMTREKRENDVEECRNDERVKA</sequence>